<dbReference type="GO" id="GO:0015937">
    <property type="term" value="P:coenzyme A biosynthetic process"/>
    <property type="evidence" value="ECO:0007669"/>
    <property type="project" value="UniProtKB-KW"/>
</dbReference>
<evidence type="ECO:0000256" key="4">
    <source>
        <dbReference type="ARBA" id="ARBA00022793"/>
    </source>
</evidence>
<dbReference type="GO" id="GO:0010181">
    <property type="term" value="F:FMN binding"/>
    <property type="evidence" value="ECO:0007669"/>
    <property type="project" value="TreeGrafter"/>
</dbReference>
<dbReference type="GO" id="GO:0004633">
    <property type="term" value="F:phosphopantothenoylcysteine decarboxylase activity"/>
    <property type="evidence" value="ECO:0007669"/>
    <property type="project" value="UniProtKB-EC"/>
</dbReference>
<feature type="region of interest" description="Disordered" evidence="9">
    <location>
        <begin position="1"/>
        <end position="40"/>
    </location>
</feature>
<comment type="similarity">
    <text evidence="6">Belongs to the HFCD (homooligomeric flavin containing Cys decarboxylase) superfamily.</text>
</comment>
<keyword evidence="12" id="KW-1185">Reference proteome</keyword>
<name>A0AAQ3RTC2_VIGMU</name>
<organism evidence="11 12">
    <name type="scientific">Vigna mungo</name>
    <name type="common">Black gram</name>
    <name type="synonym">Phaseolus mungo</name>
    <dbReference type="NCBI Taxonomy" id="3915"/>
    <lineage>
        <taxon>Eukaryota</taxon>
        <taxon>Viridiplantae</taxon>
        <taxon>Streptophyta</taxon>
        <taxon>Embryophyta</taxon>
        <taxon>Tracheophyta</taxon>
        <taxon>Spermatophyta</taxon>
        <taxon>Magnoliopsida</taxon>
        <taxon>eudicotyledons</taxon>
        <taxon>Gunneridae</taxon>
        <taxon>Pentapetalae</taxon>
        <taxon>rosids</taxon>
        <taxon>fabids</taxon>
        <taxon>Fabales</taxon>
        <taxon>Fabaceae</taxon>
        <taxon>Papilionoideae</taxon>
        <taxon>50 kb inversion clade</taxon>
        <taxon>NPAAA clade</taxon>
        <taxon>indigoferoid/millettioid clade</taxon>
        <taxon>Phaseoleae</taxon>
        <taxon>Vigna</taxon>
    </lineage>
</organism>
<dbReference type="InterPro" id="IPR036551">
    <property type="entry name" value="Flavin_trans-like"/>
</dbReference>
<proteinExistence type="inferred from homology"/>
<keyword evidence="5" id="KW-0173">Coenzyme A biosynthesis</keyword>
<evidence type="ECO:0000256" key="1">
    <source>
        <dbReference type="ARBA" id="ARBA00001917"/>
    </source>
</evidence>
<keyword evidence="3" id="KW-0288">FMN</keyword>
<feature type="compositionally biased region" description="Low complexity" evidence="9">
    <location>
        <begin position="1"/>
        <end position="39"/>
    </location>
</feature>
<comment type="cofactor">
    <cofactor evidence="1">
        <name>FMN</name>
        <dbReference type="ChEBI" id="CHEBI:58210"/>
    </cofactor>
</comment>
<gene>
    <name evidence="11" type="ORF">V8G54_019093</name>
</gene>
<evidence type="ECO:0000256" key="8">
    <source>
        <dbReference type="ARBA" id="ARBA00066422"/>
    </source>
</evidence>
<comment type="pathway">
    <text evidence="7">Cofactor biosynthesis; coenzyme A biosynthesis; CoA from (R)-pantothenate: step 3/5.</text>
</comment>
<dbReference type="GO" id="GO:0071513">
    <property type="term" value="C:phosphopantothenoylcysteine decarboxylase complex"/>
    <property type="evidence" value="ECO:0007669"/>
    <property type="project" value="TreeGrafter"/>
</dbReference>
<evidence type="ECO:0000256" key="5">
    <source>
        <dbReference type="ARBA" id="ARBA00022993"/>
    </source>
</evidence>
<dbReference type="AlphaFoldDB" id="A0AAQ3RTC2"/>
<dbReference type="PANTHER" id="PTHR14359">
    <property type="entry name" value="HOMO-OLIGOMERIC FLAVIN CONTAINING CYS DECARBOXYLASE FAMILY"/>
    <property type="match status" value="1"/>
</dbReference>
<dbReference type="EC" id="4.1.1.36" evidence="8"/>
<evidence type="ECO:0000256" key="7">
    <source>
        <dbReference type="ARBA" id="ARBA00060685"/>
    </source>
</evidence>
<dbReference type="Gene3D" id="3.40.50.1950">
    <property type="entry name" value="Flavin prenyltransferase-like"/>
    <property type="match status" value="1"/>
</dbReference>
<accession>A0AAQ3RTC2</accession>
<keyword evidence="4" id="KW-0210">Decarboxylase</keyword>
<dbReference type="PANTHER" id="PTHR14359:SF6">
    <property type="entry name" value="PHOSPHOPANTOTHENOYLCYSTEINE DECARBOXYLASE"/>
    <property type="match status" value="1"/>
</dbReference>
<evidence type="ECO:0000313" key="12">
    <source>
        <dbReference type="Proteomes" id="UP001374535"/>
    </source>
</evidence>
<evidence type="ECO:0000256" key="9">
    <source>
        <dbReference type="SAM" id="MobiDB-lite"/>
    </source>
</evidence>
<dbReference type="SUPFAM" id="SSF52507">
    <property type="entry name" value="Homo-oligomeric flavin-containing Cys decarboxylases, HFCD"/>
    <property type="match status" value="1"/>
</dbReference>
<evidence type="ECO:0000259" key="10">
    <source>
        <dbReference type="Pfam" id="PF02441"/>
    </source>
</evidence>
<keyword evidence="3" id="KW-0285">Flavoprotein</keyword>
<dbReference type="InterPro" id="IPR003382">
    <property type="entry name" value="Flavoprotein"/>
</dbReference>
<feature type="domain" description="Flavoprotein" evidence="10">
    <location>
        <begin position="50"/>
        <end position="139"/>
    </location>
</feature>
<protein>
    <recommendedName>
        <fullName evidence="8">phosphopantothenoylcysteine decarboxylase</fullName>
        <ecNumber evidence="8">4.1.1.36</ecNumber>
    </recommendedName>
</protein>
<keyword evidence="4" id="KW-0456">Lyase</keyword>
<evidence type="ECO:0000313" key="11">
    <source>
        <dbReference type="EMBL" id="WVZ05747.1"/>
    </source>
</evidence>
<evidence type="ECO:0000256" key="3">
    <source>
        <dbReference type="ARBA" id="ARBA00022643"/>
    </source>
</evidence>
<reference evidence="11 12" key="1">
    <citation type="journal article" date="2023" name="Life. Sci Alliance">
        <title>Evolutionary insights into 3D genome organization and epigenetic landscape of Vigna mungo.</title>
        <authorList>
            <person name="Junaid A."/>
            <person name="Singh B."/>
            <person name="Bhatia S."/>
        </authorList>
    </citation>
    <scope>NUCLEOTIDE SEQUENCE [LARGE SCALE GENOMIC DNA]</scope>
    <source>
        <strain evidence="11">Urdbean</strain>
    </source>
</reference>
<evidence type="ECO:0000256" key="6">
    <source>
        <dbReference type="ARBA" id="ARBA00038350"/>
    </source>
</evidence>
<keyword evidence="2" id="KW-0341">Growth regulation</keyword>
<dbReference type="Pfam" id="PF02441">
    <property type="entry name" value="Flavoprotein"/>
    <property type="match status" value="1"/>
</dbReference>
<evidence type="ECO:0000256" key="2">
    <source>
        <dbReference type="ARBA" id="ARBA00022604"/>
    </source>
</evidence>
<sequence length="159" mass="17597">MMSDPNPGSNIPQSSQSNIPQSSQSNIPQPSQSNIPQSSLRCAVQPRRPRILLGVCGCTDAAKFSLLCHFFRRWASIEVIMTRASIPFMEVSQTPPSHHLEWADVFVIAPLSANTLAKIAQGISDNSLTEVVRGWDRNKPFYDAPAIDPVTWNNPLTRQ</sequence>
<dbReference type="Proteomes" id="UP001374535">
    <property type="component" value="Chromosome 6"/>
</dbReference>
<dbReference type="EMBL" id="CP144695">
    <property type="protein sequence ID" value="WVZ05747.1"/>
    <property type="molecule type" value="Genomic_DNA"/>
</dbReference>